<comment type="caution">
    <text evidence="1">The sequence shown here is derived from an EMBL/GenBank/DDBJ whole genome shotgun (WGS) entry which is preliminary data.</text>
</comment>
<gene>
    <name evidence="1" type="ORF">C8A03DRAFT_46646</name>
</gene>
<organism evidence="1 2">
    <name type="scientific">Achaetomium macrosporum</name>
    <dbReference type="NCBI Taxonomy" id="79813"/>
    <lineage>
        <taxon>Eukaryota</taxon>
        <taxon>Fungi</taxon>
        <taxon>Dikarya</taxon>
        <taxon>Ascomycota</taxon>
        <taxon>Pezizomycotina</taxon>
        <taxon>Sordariomycetes</taxon>
        <taxon>Sordariomycetidae</taxon>
        <taxon>Sordariales</taxon>
        <taxon>Chaetomiaceae</taxon>
        <taxon>Achaetomium</taxon>
    </lineage>
</organism>
<dbReference type="EMBL" id="MU860292">
    <property type="protein sequence ID" value="KAK4235158.1"/>
    <property type="molecule type" value="Genomic_DNA"/>
</dbReference>
<proteinExistence type="predicted"/>
<dbReference type="Proteomes" id="UP001303760">
    <property type="component" value="Unassembled WGS sequence"/>
</dbReference>
<evidence type="ECO:0000313" key="1">
    <source>
        <dbReference type="EMBL" id="KAK4235158.1"/>
    </source>
</evidence>
<evidence type="ECO:0000313" key="2">
    <source>
        <dbReference type="Proteomes" id="UP001303760"/>
    </source>
</evidence>
<name>A0AAN7H962_9PEZI</name>
<protein>
    <submittedName>
        <fullName evidence="1">Uncharacterized protein</fullName>
    </submittedName>
</protein>
<sequence length="261" mass="29122">MPDFEILPGLRDHSGAQASHGGHGIDEIIAVIDHLSAAKIPSCVVGVMALYYYGAGRITDEWDLCVPDDQLEAAAGTLLSDGDGAKYEVAKPPPPVPGSLRHTFRCFQLRGYNFWFLLVPSSDCFVDPSVPEHIESSRNLVPYASLVQFARSLLVQQLTADLADLVDGMDLDVEWGEQHIGFKTLQEASANFIGLRNRRVSASGGDDYGRLSPKGMEALWREIASKEEKAKRIEPMKQGRYFTRWRSYKYPQDPRIRDRPV</sequence>
<reference evidence="1" key="2">
    <citation type="submission" date="2023-05" db="EMBL/GenBank/DDBJ databases">
        <authorList>
            <consortium name="Lawrence Berkeley National Laboratory"/>
            <person name="Steindorff A."/>
            <person name="Hensen N."/>
            <person name="Bonometti L."/>
            <person name="Westerberg I."/>
            <person name="Brannstrom I.O."/>
            <person name="Guillou S."/>
            <person name="Cros-Aarteil S."/>
            <person name="Calhoun S."/>
            <person name="Haridas S."/>
            <person name="Kuo A."/>
            <person name="Mondo S."/>
            <person name="Pangilinan J."/>
            <person name="Riley R."/>
            <person name="Labutti K."/>
            <person name="Andreopoulos B."/>
            <person name="Lipzen A."/>
            <person name="Chen C."/>
            <person name="Yanf M."/>
            <person name="Daum C."/>
            <person name="Ng V."/>
            <person name="Clum A."/>
            <person name="Ohm R."/>
            <person name="Martin F."/>
            <person name="Silar P."/>
            <person name="Natvig D."/>
            <person name="Lalanne C."/>
            <person name="Gautier V."/>
            <person name="Ament-Velasquez S.L."/>
            <person name="Kruys A."/>
            <person name="Hutchinson M.I."/>
            <person name="Powell A.J."/>
            <person name="Barry K."/>
            <person name="Miller A.N."/>
            <person name="Grigoriev I.V."/>
            <person name="Debuchy R."/>
            <person name="Gladieux P."/>
            <person name="Thoren M.H."/>
            <person name="Johannesson H."/>
        </authorList>
    </citation>
    <scope>NUCLEOTIDE SEQUENCE</scope>
    <source>
        <strain evidence="1">CBS 532.94</strain>
    </source>
</reference>
<keyword evidence="2" id="KW-1185">Reference proteome</keyword>
<dbReference type="AlphaFoldDB" id="A0AAN7H962"/>
<reference evidence="1" key="1">
    <citation type="journal article" date="2023" name="Mol. Phylogenet. Evol.">
        <title>Genome-scale phylogeny and comparative genomics of the fungal order Sordariales.</title>
        <authorList>
            <person name="Hensen N."/>
            <person name="Bonometti L."/>
            <person name="Westerberg I."/>
            <person name="Brannstrom I.O."/>
            <person name="Guillou S."/>
            <person name="Cros-Aarteil S."/>
            <person name="Calhoun S."/>
            <person name="Haridas S."/>
            <person name="Kuo A."/>
            <person name="Mondo S."/>
            <person name="Pangilinan J."/>
            <person name="Riley R."/>
            <person name="LaButti K."/>
            <person name="Andreopoulos B."/>
            <person name="Lipzen A."/>
            <person name="Chen C."/>
            <person name="Yan M."/>
            <person name="Daum C."/>
            <person name="Ng V."/>
            <person name="Clum A."/>
            <person name="Steindorff A."/>
            <person name="Ohm R.A."/>
            <person name="Martin F."/>
            <person name="Silar P."/>
            <person name="Natvig D.O."/>
            <person name="Lalanne C."/>
            <person name="Gautier V."/>
            <person name="Ament-Velasquez S.L."/>
            <person name="Kruys A."/>
            <person name="Hutchinson M.I."/>
            <person name="Powell A.J."/>
            <person name="Barry K."/>
            <person name="Miller A.N."/>
            <person name="Grigoriev I.V."/>
            <person name="Debuchy R."/>
            <person name="Gladieux P."/>
            <person name="Hiltunen Thoren M."/>
            <person name="Johannesson H."/>
        </authorList>
    </citation>
    <scope>NUCLEOTIDE SEQUENCE</scope>
    <source>
        <strain evidence="1">CBS 532.94</strain>
    </source>
</reference>
<accession>A0AAN7H962</accession>